<keyword evidence="2" id="KW-0808">Transferase</keyword>
<comment type="similarity">
    <text evidence="1">Belongs to the carbohydrate kinase PfkB family.</text>
</comment>
<name>A0A3M8AMR0_9MICO</name>
<comment type="caution">
    <text evidence="5">The sequence shown here is derived from an EMBL/GenBank/DDBJ whole genome shotgun (WGS) entry which is preliminary data.</text>
</comment>
<dbReference type="OrthoDB" id="9795789at2"/>
<dbReference type="EMBL" id="RHHB01000002">
    <property type="protein sequence ID" value="RNB51775.1"/>
    <property type="molecule type" value="Genomic_DNA"/>
</dbReference>
<keyword evidence="3 5" id="KW-0418">Kinase</keyword>
<sequence>MSQPIGSPANIVVVGDALIDELRDATGSRDFVGGAALNVAVGLAVLGHRPTLVAMVGDDAPGDEIRSFLAEHGVDLVASPSPHGTSRAVSDRTDGEPRYEFNEAAQRRALRFDEATLDAFDEADLVVVSCFPFDDEAQYRALVDAIARPAERVVVDGNPRSGMMHDRARFLDNFLDFASRSLVAKIGDDDAELLLDAPLSEFVDRILAVGDPAVLATAGRDGAAVHHRGSAVRAGIVPLDGPVIDTMGGGDATLAAITHEIATAGVPSTDAEWQAALEHAMRIAAATVRAEGALLRVPPEA</sequence>
<dbReference type="GO" id="GO:0016301">
    <property type="term" value="F:kinase activity"/>
    <property type="evidence" value="ECO:0007669"/>
    <property type="project" value="UniProtKB-KW"/>
</dbReference>
<evidence type="ECO:0000256" key="1">
    <source>
        <dbReference type="ARBA" id="ARBA00010688"/>
    </source>
</evidence>
<dbReference type="RefSeq" id="WP_122935408.1">
    <property type="nucleotide sequence ID" value="NZ_JBHSNT010000044.1"/>
</dbReference>
<dbReference type="InterPro" id="IPR002173">
    <property type="entry name" value="Carboh/pur_kinase_PfkB_CS"/>
</dbReference>
<evidence type="ECO:0000313" key="6">
    <source>
        <dbReference type="Proteomes" id="UP000275048"/>
    </source>
</evidence>
<accession>A0A3M8AMR0</accession>
<organism evidence="5 6">
    <name type="scientific">Agromyces tardus</name>
    <dbReference type="NCBI Taxonomy" id="2583849"/>
    <lineage>
        <taxon>Bacteria</taxon>
        <taxon>Bacillati</taxon>
        <taxon>Actinomycetota</taxon>
        <taxon>Actinomycetes</taxon>
        <taxon>Micrococcales</taxon>
        <taxon>Microbacteriaceae</taxon>
        <taxon>Agromyces</taxon>
    </lineage>
</organism>
<dbReference type="PROSITE" id="PS00583">
    <property type="entry name" value="PFKB_KINASES_1"/>
    <property type="match status" value="1"/>
</dbReference>
<dbReference type="Pfam" id="PF00294">
    <property type="entry name" value="PfkB"/>
    <property type="match status" value="1"/>
</dbReference>
<gene>
    <name evidence="5" type="ORF">EDM22_02120</name>
</gene>
<dbReference type="Gene3D" id="3.40.1190.20">
    <property type="match status" value="1"/>
</dbReference>
<dbReference type="AlphaFoldDB" id="A0A3M8AMR0"/>
<dbReference type="InterPro" id="IPR050306">
    <property type="entry name" value="PfkB_Carbo_kinase"/>
</dbReference>
<evidence type="ECO:0000256" key="3">
    <source>
        <dbReference type="ARBA" id="ARBA00022777"/>
    </source>
</evidence>
<dbReference type="PANTHER" id="PTHR43085:SF57">
    <property type="entry name" value="CARBOHYDRATE KINASE PFKB DOMAIN-CONTAINING PROTEIN"/>
    <property type="match status" value="1"/>
</dbReference>
<keyword evidence="6" id="KW-1185">Reference proteome</keyword>
<dbReference type="PANTHER" id="PTHR43085">
    <property type="entry name" value="HEXOKINASE FAMILY MEMBER"/>
    <property type="match status" value="1"/>
</dbReference>
<evidence type="ECO:0000313" key="5">
    <source>
        <dbReference type="EMBL" id="RNB51775.1"/>
    </source>
</evidence>
<dbReference type="InterPro" id="IPR029056">
    <property type="entry name" value="Ribokinase-like"/>
</dbReference>
<evidence type="ECO:0000256" key="2">
    <source>
        <dbReference type="ARBA" id="ARBA00022679"/>
    </source>
</evidence>
<proteinExistence type="inferred from homology"/>
<dbReference type="InterPro" id="IPR011611">
    <property type="entry name" value="PfkB_dom"/>
</dbReference>
<feature type="domain" description="Carbohydrate kinase PfkB" evidence="4">
    <location>
        <begin position="27"/>
        <end position="294"/>
    </location>
</feature>
<evidence type="ECO:0000259" key="4">
    <source>
        <dbReference type="Pfam" id="PF00294"/>
    </source>
</evidence>
<dbReference type="SUPFAM" id="SSF53613">
    <property type="entry name" value="Ribokinase-like"/>
    <property type="match status" value="1"/>
</dbReference>
<dbReference type="Proteomes" id="UP000275048">
    <property type="component" value="Unassembled WGS sequence"/>
</dbReference>
<protein>
    <submittedName>
        <fullName evidence="5">Sugar kinase</fullName>
    </submittedName>
</protein>
<reference evidence="5 6" key="1">
    <citation type="submission" date="2018-10" db="EMBL/GenBank/DDBJ databases">
        <title>Isolation, diversity and antibacterial activity of antinobacteria from the wheat rhizosphere soil.</title>
        <authorList>
            <person name="Sun T."/>
        </authorList>
    </citation>
    <scope>NUCLEOTIDE SEQUENCE [LARGE SCALE GENOMIC DNA]</scope>
    <source>
        <strain evidence="5 6">SJ-23</strain>
    </source>
</reference>